<comment type="similarity">
    <text evidence="1 4">Belongs to the glycosyl hydrolase 14 family.</text>
</comment>
<dbReference type="GO" id="GO:0016161">
    <property type="term" value="F:beta-amylase activity"/>
    <property type="evidence" value="ECO:0007669"/>
    <property type="project" value="UniProtKB-EC"/>
</dbReference>
<evidence type="ECO:0000313" key="5">
    <source>
        <dbReference type="EMBL" id="KAL3622109.1"/>
    </source>
</evidence>
<dbReference type="PRINTS" id="PR00750">
    <property type="entry name" value="BETAAMYLASE"/>
</dbReference>
<evidence type="ECO:0000256" key="3">
    <source>
        <dbReference type="ARBA" id="ARBA00023326"/>
    </source>
</evidence>
<dbReference type="AlphaFoldDB" id="A0ABD3BXT5"/>
<keyword evidence="2 4" id="KW-0119">Carbohydrate metabolism</keyword>
<evidence type="ECO:0000256" key="4">
    <source>
        <dbReference type="RuleBase" id="RU000509"/>
    </source>
</evidence>
<dbReference type="PANTHER" id="PTHR31352:SF58">
    <property type="entry name" value="BETA-AMYLASE 2, CHLOROPLASTIC"/>
    <property type="match status" value="1"/>
</dbReference>
<proteinExistence type="inferred from homology"/>
<dbReference type="PANTHER" id="PTHR31352">
    <property type="entry name" value="BETA-AMYLASE 1, CHLOROPLASTIC"/>
    <property type="match status" value="1"/>
</dbReference>
<evidence type="ECO:0000256" key="1">
    <source>
        <dbReference type="ARBA" id="ARBA00005652"/>
    </source>
</evidence>
<dbReference type="InterPro" id="IPR017853">
    <property type="entry name" value="GH"/>
</dbReference>
<protein>
    <recommendedName>
        <fullName evidence="4">Beta-amylase</fullName>
        <ecNumber evidence="4">3.2.1.2</ecNumber>
    </recommendedName>
</protein>
<evidence type="ECO:0000313" key="6">
    <source>
        <dbReference type="Proteomes" id="UP001632038"/>
    </source>
</evidence>
<dbReference type="Gene3D" id="3.20.20.80">
    <property type="entry name" value="Glycosidases"/>
    <property type="match status" value="2"/>
</dbReference>
<keyword evidence="4 5" id="KW-0378">Hydrolase</keyword>
<sequence length="571" mass="65001">MSIINVELLGKLIPAHNSMAIPLLSPTANCSCRGIAIRRPFKLLIRSVLVKSGIAVVGESEEKLDRSVVDADSAGAYSETKQQVAAGIIPKAQERDFTDTTYIPVYVMLPLGTINMEGELVDPDDLINQLRILKSINVDGVTIDCWWGIVEARAPQLYNWSGYRKLFQIVRDLKLKLHVVMSFHECGGNIGDDVHIPLPQWVLEIGSQNPDIFFTDREKRRNHECLTWGIDNERVLGSRTALEVCLFELVSMENFDRLVILLRYPSHPAKHGWEYPGIGEFQCYDKYLMNSLMKAAKVRGHLFWGKAPDNAGSYNSMPQDTQFFCYKGGSPFARGRDDYYSIYGRFFLKWYSQFLIDHVDRVLALANLAFKGTPISAKLRGIYWSYRTTSHAAELTAGFSIHGGHCDAYTPIVSILKKHETALNFICGELRTLDQHEDSPEASADPKGLINQVTFVAWYLGVPVASENVLPCYDRESYNKILENAKPLDDPVACHYSAFTYLRLSPYVMEDQNFTEFERFVKQMHVNMYRVEEKETQTYVLSNIYVKSFLVILDRQFNSEIGLIIFFLIEL</sequence>
<keyword evidence="3 4" id="KW-0624">Polysaccharide degradation</keyword>
<dbReference type="InterPro" id="IPR001554">
    <property type="entry name" value="Glyco_hydro_14"/>
</dbReference>
<dbReference type="SUPFAM" id="SSF51445">
    <property type="entry name" value="(Trans)glycosidases"/>
    <property type="match status" value="1"/>
</dbReference>
<gene>
    <name evidence="5" type="primary">BAM2_10</name>
    <name evidence="5" type="ORF">CASFOL_033520</name>
</gene>
<dbReference type="GO" id="GO:0000272">
    <property type="term" value="P:polysaccharide catabolic process"/>
    <property type="evidence" value="ECO:0007669"/>
    <property type="project" value="UniProtKB-KW"/>
</dbReference>
<keyword evidence="4 5" id="KW-0326">Glycosidase</keyword>
<reference evidence="6" key="1">
    <citation type="journal article" date="2024" name="IScience">
        <title>Strigolactones Initiate the Formation of Haustorium-like Structures in Castilleja.</title>
        <authorList>
            <person name="Buerger M."/>
            <person name="Peterson D."/>
            <person name="Chory J."/>
        </authorList>
    </citation>
    <scope>NUCLEOTIDE SEQUENCE [LARGE SCALE GENOMIC DNA]</scope>
</reference>
<dbReference type="EMBL" id="JAVIJP010000060">
    <property type="protein sequence ID" value="KAL3622109.1"/>
    <property type="molecule type" value="Genomic_DNA"/>
</dbReference>
<dbReference type="PRINTS" id="PR00842">
    <property type="entry name" value="GLHYDLASE14B"/>
</dbReference>
<name>A0ABD3BXT5_9LAMI</name>
<accession>A0ABD3BXT5</accession>
<organism evidence="5 6">
    <name type="scientific">Castilleja foliolosa</name>
    <dbReference type="NCBI Taxonomy" id="1961234"/>
    <lineage>
        <taxon>Eukaryota</taxon>
        <taxon>Viridiplantae</taxon>
        <taxon>Streptophyta</taxon>
        <taxon>Embryophyta</taxon>
        <taxon>Tracheophyta</taxon>
        <taxon>Spermatophyta</taxon>
        <taxon>Magnoliopsida</taxon>
        <taxon>eudicotyledons</taxon>
        <taxon>Gunneridae</taxon>
        <taxon>Pentapetalae</taxon>
        <taxon>asterids</taxon>
        <taxon>lamiids</taxon>
        <taxon>Lamiales</taxon>
        <taxon>Orobanchaceae</taxon>
        <taxon>Pedicularideae</taxon>
        <taxon>Castillejinae</taxon>
        <taxon>Castilleja</taxon>
    </lineage>
</organism>
<dbReference type="Proteomes" id="UP001632038">
    <property type="component" value="Unassembled WGS sequence"/>
</dbReference>
<dbReference type="EC" id="3.2.1.2" evidence="4"/>
<evidence type="ECO:0000256" key="2">
    <source>
        <dbReference type="ARBA" id="ARBA00023277"/>
    </source>
</evidence>
<keyword evidence="6" id="KW-1185">Reference proteome</keyword>
<dbReference type="InterPro" id="IPR001371">
    <property type="entry name" value="Glyco_hydro_14B_pln"/>
</dbReference>
<comment type="catalytic activity">
    <reaction evidence="4">
        <text>Hydrolysis of (1-&gt;4)-alpha-D-glucosidic linkages in polysaccharides so as to remove successive maltose units from the non-reducing ends of the chains.</text>
        <dbReference type="EC" id="3.2.1.2"/>
    </reaction>
</comment>
<dbReference type="Pfam" id="PF01373">
    <property type="entry name" value="Glyco_hydro_14"/>
    <property type="match status" value="1"/>
</dbReference>
<comment type="caution">
    <text evidence="5">The sequence shown here is derived from an EMBL/GenBank/DDBJ whole genome shotgun (WGS) entry which is preliminary data.</text>
</comment>